<evidence type="ECO:0000256" key="1">
    <source>
        <dbReference type="SAM" id="MobiDB-lite"/>
    </source>
</evidence>
<evidence type="ECO:0000256" key="3">
    <source>
        <dbReference type="SAM" id="SignalP"/>
    </source>
</evidence>
<accession>A0ABM1VUT0</accession>
<dbReference type="RefSeq" id="XP_035826172.1">
    <property type="nucleotide sequence ID" value="XM_035970279.1"/>
</dbReference>
<name>A0ABM1VUT0_APLCA</name>
<feature type="compositionally biased region" description="Basic residues" evidence="1">
    <location>
        <begin position="320"/>
        <end position="332"/>
    </location>
</feature>
<evidence type="ECO:0000256" key="2">
    <source>
        <dbReference type="SAM" id="Phobius"/>
    </source>
</evidence>
<feature type="transmembrane region" description="Helical" evidence="2">
    <location>
        <begin position="402"/>
        <end position="421"/>
    </location>
</feature>
<sequence>MYLHTHYIRSMLLCVVISVSLSLPISSSVSANVRAWSPANTQHVSPDKKSLWLGDMKLVHPTTIKNLNFRRQYKGYDTKCHVRFKQCTIDLRNLVGLFPCLFEILKNSPVFKSNIAMITVDQISAALPPVCFHSVIFYNLCLCRTRGEVLPTSVLNSLCKNREFIPTKFHSKEVSRQFSKSSPNVVQMKSPASFDKFVSLRTRGIEDCLKSGFIKPKKISRCLSFFQKALHASYFPKRKNLFQQYVRMLQILCSVAEKCRQSLPYSGVDTPAQSLHGQSPENSDDGQSPSSYHGVSTPSSAIDDHSTQNSGDGSTMTHLANRRHIRRKRSKSHDHDGTDKGQSDVDSSGKSTANSSEQLLFSNYTWDSEFNKANFKKIMEHREFQRQLWMEGVFSRQKDAQWAYLCLVFLICLMLLSIWCLRGFHNRNTNKREFTLHDTYHLLTVKEVLWRKARYLPMIHREDNLEEVFVHDCGNDP</sequence>
<keyword evidence="2" id="KW-0472">Membrane</keyword>
<proteinExistence type="predicted"/>
<keyword evidence="4" id="KW-1185">Reference proteome</keyword>
<keyword evidence="2" id="KW-0812">Transmembrane</keyword>
<feature type="chain" id="PRO_5045586057" evidence="3">
    <location>
        <begin position="23"/>
        <end position="477"/>
    </location>
</feature>
<feature type="compositionally biased region" description="Polar residues" evidence="1">
    <location>
        <begin position="307"/>
        <end position="318"/>
    </location>
</feature>
<dbReference type="GeneID" id="101857577"/>
<evidence type="ECO:0000313" key="5">
    <source>
        <dbReference type="RefSeq" id="XP_035826172.1"/>
    </source>
</evidence>
<keyword evidence="3" id="KW-0732">Signal</keyword>
<dbReference type="Proteomes" id="UP000694888">
    <property type="component" value="Unplaced"/>
</dbReference>
<protein>
    <submittedName>
        <fullName evidence="5">Uncharacterized protein LOC101857577 isoform X1</fullName>
    </submittedName>
</protein>
<gene>
    <name evidence="5" type="primary">LOC101857577</name>
</gene>
<evidence type="ECO:0000313" key="4">
    <source>
        <dbReference type="Proteomes" id="UP000694888"/>
    </source>
</evidence>
<reference evidence="5" key="1">
    <citation type="submission" date="2025-08" db="UniProtKB">
        <authorList>
            <consortium name="RefSeq"/>
        </authorList>
    </citation>
    <scope>IDENTIFICATION</scope>
</reference>
<feature type="region of interest" description="Disordered" evidence="1">
    <location>
        <begin position="270"/>
        <end position="354"/>
    </location>
</feature>
<feature type="compositionally biased region" description="Polar residues" evidence="1">
    <location>
        <begin position="344"/>
        <end position="354"/>
    </location>
</feature>
<feature type="signal peptide" evidence="3">
    <location>
        <begin position="1"/>
        <end position="22"/>
    </location>
</feature>
<keyword evidence="2" id="KW-1133">Transmembrane helix</keyword>
<feature type="compositionally biased region" description="Basic and acidic residues" evidence="1">
    <location>
        <begin position="333"/>
        <end position="343"/>
    </location>
</feature>
<organism evidence="4 5">
    <name type="scientific">Aplysia californica</name>
    <name type="common">California sea hare</name>
    <dbReference type="NCBI Taxonomy" id="6500"/>
    <lineage>
        <taxon>Eukaryota</taxon>
        <taxon>Metazoa</taxon>
        <taxon>Spiralia</taxon>
        <taxon>Lophotrochozoa</taxon>
        <taxon>Mollusca</taxon>
        <taxon>Gastropoda</taxon>
        <taxon>Heterobranchia</taxon>
        <taxon>Euthyneura</taxon>
        <taxon>Tectipleura</taxon>
        <taxon>Aplysiida</taxon>
        <taxon>Aplysioidea</taxon>
        <taxon>Aplysiidae</taxon>
        <taxon>Aplysia</taxon>
    </lineage>
</organism>
<feature type="compositionally biased region" description="Polar residues" evidence="1">
    <location>
        <begin position="271"/>
        <end position="300"/>
    </location>
</feature>